<dbReference type="CDD" id="cd00714">
    <property type="entry name" value="GFAT"/>
    <property type="match status" value="1"/>
</dbReference>
<evidence type="ECO:0000259" key="8">
    <source>
        <dbReference type="PROSITE" id="PS51278"/>
    </source>
</evidence>
<evidence type="ECO:0000256" key="5">
    <source>
        <dbReference type="ARBA" id="ARBA00022679"/>
    </source>
</evidence>
<organism evidence="10 11">
    <name type="scientific">Candidatus Kaiserbacteria bacterium RIFCSPHIGHO2_01_FULL_56_24</name>
    <dbReference type="NCBI Taxonomy" id="1798487"/>
    <lineage>
        <taxon>Bacteria</taxon>
        <taxon>Candidatus Kaiseribacteriota</taxon>
    </lineage>
</organism>
<evidence type="ECO:0000313" key="10">
    <source>
        <dbReference type="EMBL" id="OGG57805.1"/>
    </source>
</evidence>
<dbReference type="PROSITE" id="PS51278">
    <property type="entry name" value="GATASE_TYPE_2"/>
    <property type="match status" value="1"/>
</dbReference>
<dbReference type="InterPro" id="IPR001347">
    <property type="entry name" value="SIS_dom"/>
</dbReference>
<dbReference type="Gene3D" id="3.40.50.10490">
    <property type="entry name" value="Glucose-6-phosphate isomerase like protein, domain 1"/>
    <property type="match status" value="2"/>
</dbReference>
<dbReference type="GO" id="GO:0006047">
    <property type="term" value="P:UDP-N-acetylglucosamine metabolic process"/>
    <property type="evidence" value="ECO:0007669"/>
    <property type="project" value="TreeGrafter"/>
</dbReference>
<keyword evidence="6" id="KW-0677">Repeat</keyword>
<dbReference type="CDD" id="cd05008">
    <property type="entry name" value="SIS_GlmS_GlmD_1"/>
    <property type="match status" value="1"/>
</dbReference>
<evidence type="ECO:0000256" key="1">
    <source>
        <dbReference type="ARBA" id="ARBA00001031"/>
    </source>
</evidence>
<comment type="caution">
    <text evidence="10">The sequence shown here is derived from an EMBL/GenBank/DDBJ whole genome shotgun (WGS) entry which is preliminary data.</text>
</comment>
<dbReference type="NCBIfam" id="TIGR01135">
    <property type="entry name" value="glmS"/>
    <property type="match status" value="1"/>
</dbReference>
<dbReference type="EMBL" id="MFLA01000045">
    <property type="protein sequence ID" value="OGG57805.1"/>
    <property type="molecule type" value="Genomic_DNA"/>
</dbReference>
<name>A0A1F6D8V5_9BACT</name>
<dbReference type="GO" id="GO:0097367">
    <property type="term" value="F:carbohydrate derivative binding"/>
    <property type="evidence" value="ECO:0007669"/>
    <property type="project" value="InterPro"/>
</dbReference>
<proteinExistence type="predicted"/>
<dbReference type="EC" id="2.6.1.16" evidence="2"/>
<dbReference type="InterPro" id="IPR029055">
    <property type="entry name" value="Ntn_hydrolases_N"/>
</dbReference>
<dbReference type="SUPFAM" id="SSF53697">
    <property type="entry name" value="SIS domain"/>
    <property type="match status" value="1"/>
</dbReference>
<feature type="domain" description="SIS" evidence="9">
    <location>
        <begin position="276"/>
        <end position="415"/>
    </location>
</feature>
<dbReference type="CDD" id="cd05009">
    <property type="entry name" value="SIS_GlmS_GlmD_2"/>
    <property type="match status" value="1"/>
</dbReference>
<keyword evidence="4" id="KW-0032">Aminotransferase</keyword>
<dbReference type="GO" id="GO:0006487">
    <property type="term" value="P:protein N-linked glycosylation"/>
    <property type="evidence" value="ECO:0007669"/>
    <property type="project" value="TreeGrafter"/>
</dbReference>
<dbReference type="Pfam" id="PF01380">
    <property type="entry name" value="SIS"/>
    <property type="match status" value="2"/>
</dbReference>
<evidence type="ECO:0000256" key="6">
    <source>
        <dbReference type="ARBA" id="ARBA00022737"/>
    </source>
</evidence>
<dbReference type="InterPro" id="IPR035490">
    <property type="entry name" value="GlmS/FrlB_SIS"/>
</dbReference>
<feature type="domain" description="Glutamine amidotransferase type-2" evidence="8">
    <location>
        <begin position="2"/>
        <end position="215"/>
    </location>
</feature>
<evidence type="ECO:0000256" key="2">
    <source>
        <dbReference type="ARBA" id="ARBA00012916"/>
    </source>
</evidence>
<dbReference type="InterPro" id="IPR046348">
    <property type="entry name" value="SIS_dom_sf"/>
</dbReference>
<dbReference type="PROSITE" id="PS51464">
    <property type="entry name" value="SIS"/>
    <property type="match status" value="2"/>
</dbReference>
<dbReference type="NCBIfam" id="NF001484">
    <property type="entry name" value="PRK00331.1"/>
    <property type="match status" value="1"/>
</dbReference>
<evidence type="ECO:0000256" key="4">
    <source>
        <dbReference type="ARBA" id="ARBA00022576"/>
    </source>
</evidence>
<gene>
    <name evidence="10" type="ORF">A2765_05225</name>
</gene>
<reference evidence="10 11" key="1">
    <citation type="journal article" date="2016" name="Nat. Commun.">
        <title>Thousands of microbial genomes shed light on interconnected biogeochemical processes in an aquifer system.</title>
        <authorList>
            <person name="Anantharaman K."/>
            <person name="Brown C.T."/>
            <person name="Hug L.A."/>
            <person name="Sharon I."/>
            <person name="Castelle C.J."/>
            <person name="Probst A.J."/>
            <person name="Thomas B.C."/>
            <person name="Singh A."/>
            <person name="Wilkins M.J."/>
            <person name="Karaoz U."/>
            <person name="Brodie E.L."/>
            <person name="Williams K.H."/>
            <person name="Hubbard S.S."/>
            <person name="Banfield J.F."/>
        </authorList>
    </citation>
    <scope>NUCLEOTIDE SEQUENCE [LARGE SCALE GENOMIC DNA]</scope>
</reference>
<dbReference type="InterPro" id="IPR035466">
    <property type="entry name" value="GlmS/AgaS_SIS"/>
</dbReference>
<evidence type="ECO:0000259" key="9">
    <source>
        <dbReference type="PROSITE" id="PS51464"/>
    </source>
</evidence>
<dbReference type="GO" id="GO:0006002">
    <property type="term" value="P:fructose 6-phosphate metabolic process"/>
    <property type="evidence" value="ECO:0007669"/>
    <property type="project" value="TreeGrafter"/>
</dbReference>
<dbReference type="PANTHER" id="PTHR10937">
    <property type="entry name" value="GLUCOSAMINE--FRUCTOSE-6-PHOSPHATE AMINOTRANSFERASE, ISOMERIZING"/>
    <property type="match status" value="1"/>
</dbReference>
<keyword evidence="5" id="KW-0808">Transferase</keyword>
<comment type="catalytic activity">
    <reaction evidence="1">
        <text>D-fructose 6-phosphate + L-glutamine = D-glucosamine 6-phosphate + L-glutamate</text>
        <dbReference type="Rhea" id="RHEA:13237"/>
        <dbReference type="ChEBI" id="CHEBI:29985"/>
        <dbReference type="ChEBI" id="CHEBI:58359"/>
        <dbReference type="ChEBI" id="CHEBI:58725"/>
        <dbReference type="ChEBI" id="CHEBI:61527"/>
        <dbReference type="EC" id="2.6.1.16"/>
    </reaction>
</comment>
<dbReference type="GO" id="GO:0004360">
    <property type="term" value="F:glutamine-fructose-6-phosphate transaminase (isomerizing) activity"/>
    <property type="evidence" value="ECO:0007669"/>
    <property type="project" value="UniProtKB-EC"/>
</dbReference>
<feature type="domain" description="SIS" evidence="9">
    <location>
        <begin position="443"/>
        <end position="579"/>
    </location>
</feature>
<dbReference type="AlphaFoldDB" id="A0A1F6D8V5"/>
<keyword evidence="7" id="KW-0315">Glutamine amidotransferase</keyword>
<sequence>MCGIFGYVGNTRSASEAVMEGLQKLDYRGYDSWGLAVLDSDGIGLAKKIGIVSRESIPLNGNIGIGHTRWATHGAVTDANAHPHYASDRSFALAHNGIVENMNELKSILSKKGYVFLSQTDTETIVYLIEEKRKKTTTLMEAIRLAFKELKGRNTIIVLTNDGQVIGARNGSPLVVGIGGRPDEIYFSSDVLSFSAHVKGVVILENGQMAQAHGGNVSVFDIASGRKAKYEIEKNAIIGASVGMDGFAHYMLKEIMQSPEVIRKVAVQKDSAVRAFAAAITKARKVYTVGSGTAGAAAGQMAFYLREYGGIEATALIGAEAAEYYRLIGKGDLLIALSQSGETADVLEVLEMAQKKGAKIASYVNMPGSMMTRMSDFKYMAEAGPEICVMSTKIFVSQIAWGYLVAKAVQGKLSEGKRQLAGLAKAAQKLLSDEKKIAEIRALAPRMAAHPHLFILAKGQNLQIAREAMVKIIEGSYIHAHAIPAGDLKHYAITLMAPGVPVLAIVSNDGLRSDVLNAAHQVRARGAFVTTVSPTVTKEADETLMVPDTKETSAIMNIIPLQLLAYYMAVHLGNNVDKPRNIAKSVTVK</sequence>
<evidence type="ECO:0000256" key="3">
    <source>
        <dbReference type="ARBA" id="ARBA00016090"/>
    </source>
</evidence>
<dbReference type="InterPro" id="IPR017932">
    <property type="entry name" value="GATase_2_dom"/>
</dbReference>
<dbReference type="SUPFAM" id="SSF56235">
    <property type="entry name" value="N-terminal nucleophile aminohydrolases (Ntn hydrolases)"/>
    <property type="match status" value="1"/>
</dbReference>
<evidence type="ECO:0000313" key="11">
    <source>
        <dbReference type="Proteomes" id="UP000176377"/>
    </source>
</evidence>
<accession>A0A1F6D8V5</accession>
<dbReference type="Gene3D" id="3.60.20.10">
    <property type="entry name" value="Glutamine Phosphoribosylpyrophosphate, subunit 1, domain 1"/>
    <property type="match status" value="1"/>
</dbReference>
<dbReference type="Pfam" id="PF13522">
    <property type="entry name" value="GATase_6"/>
    <property type="match status" value="1"/>
</dbReference>
<evidence type="ECO:0000256" key="7">
    <source>
        <dbReference type="ARBA" id="ARBA00022962"/>
    </source>
</evidence>
<dbReference type="InterPro" id="IPR047084">
    <property type="entry name" value="GFAT_N"/>
</dbReference>
<protein>
    <recommendedName>
        <fullName evidence="3">Glutamine--fructose-6-phosphate aminotransferase [isomerizing]</fullName>
        <ecNumber evidence="2">2.6.1.16</ecNumber>
    </recommendedName>
</protein>
<dbReference type="InterPro" id="IPR005855">
    <property type="entry name" value="GFAT"/>
</dbReference>
<dbReference type="PANTHER" id="PTHR10937:SF0">
    <property type="entry name" value="GLUTAMINE--FRUCTOSE-6-PHOSPHATE TRANSAMINASE (ISOMERIZING)"/>
    <property type="match status" value="1"/>
</dbReference>
<dbReference type="Proteomes" id="UP000176377">
    <property type="component" value="Unassembled WGS sequence"/>
</dbReference>